<dbReference type="GO" id="GO:0030532">
    <property type="term" value="C:small nuclear ribonucleoprotein complex"/>
    <property type="evidence" value="ECO:0007669"/>
    <property type="project" value="InterPro"/>
</dbReference>
<keyword evidence="5 8" id="KW-0508">mRNA splicing</keyword>
<comment type="function">
    <text evidence="8">Plays a role in pre-mRNA splicing as a core component of the spliceosomal U1, U2, U4 and U5 small nuclear ribonucleoproteins (snRNPs), the building blocks of the spliceosome. Component of both the pre-catalytic spliceosome B complex and activated spliceosome C complexes. As a component of the minor spliceosome, involved in the splicing of U12-type introns in pre-mRNAs.</text>
</comment>
<keyword evidence="7 8" id="KW-0687">Ribonucleoprotein</keyword>
<dbReference type="AlphaFoldDB" id="A0A452V9S6"/>
<dbReference type="InterPro" id="IPR027248">
    <property type="entry name" value="Sm_D2"/>
</dbReference>
<comment type="subcellular location">
    <subcellularLocation>
        <location evidence="8">Cytoplasm</location>
        <location evidence="8">Cytosol</location>
    </subcellularLocation>
    <subcellularLocation>
        <location evidence="1 8">Nucleus</location>
    </subcellularLocation>
    <text evidence="8">SMN-mediated assembly into core snRNPs occurs in the cytosol before SMN-mediated transport to the nucleus to be included in spliceosomes.</text>
</comment>
<gene>
    <name evidence="8" type="primary">SNRPD2</name>
</gene>
<keyword evidence="4 8" id="KW-0507">mRNA processing</keyword>
<evidence type="ECO:0000256" key="6">
    <source>
        <dbReference type="ARBA" id="ARBA00023242"/>
    </source>
</evidence>
<name>A0A452V9S6_URSMA</name>
<evidence type="ECO:0000256" key="4">
    <source>
        <dbReference type="ARBA" id="ARBA00022664"/>
    </source>
</evidence>
<evidence type="ECO:0000256" key="8">
    <source>
        <dbReference type="RuleBase" id="RU365051"/>
    </source>
</evidence>
<proteinExistence type="inferred from homology"/>
<keyword evidence="3 8" id="KW-0963">Cytoplasm</keyword>
<evidence type="ECO:0000256" key="3">
    <source>
        <dbReference type="ARBA" id="ARBA00022490"/>
    </source>
</evidence>
<dbReference type="GO" id="GO:0006397">
    <property type="term" value="P:mRNA processing"/>
    <property type="evidence" value="ECO:0007669"/>
    <property type="project" value="UniProtKB-KW"/>
</dbReference>
<protein>
    <recommendedName>
        <fullName evidence="8">Small nuclear ribonucleoprotein Sm D2</fullName>
        <shortName evidence="8">Sm-D2</shortName>
    </recommendedName>
    <alternativeName>
        <fullName evidence="8">snRNP core protein D2</fullName>
    </alternativeName>
</protein>
<dbReference type="GO" id="GO:0008380">
    <property type="term" value="P:RNA splicing"/>
    <property type="evidence" value="ECO:0007669"/>
    <property type="project" value="UniProtKB-KW"/>
</dbReference>
<dbReference type="OMA" id="PPSEYPC"/>
<dbReference type="Ensembl" id="ENSUMAT00000035742.1">
    <property type="protein sequence ID" value="ENSUMAP00000030235.1"/>
    <property type="gene ID" value="ENSUMAG00000021900.1"/>
</dbReference>
<dbReference type="Gene3D" id="2.30.30.100">
    <property type="match status" value="1"/>
</dbReference>
<dbReference type="GO" id="GO:0005829">
    <property type="term" value="C:cytosol"/>
    <property type="evidence" value="ECO:0007669"/>
    <property type="project" value="UniProtKB-SubCell"/>
</dbReference>
<accession>A0A452V9S6</accession>
<comment type="similarity">
    <text evidence="2 8">Belongs to the snRNP core protein family.</text>
</comment>
<dbReference type="GeneTree" id="ENSGT01030000239825"/>
<reference evidence="9" key="1">
    <citation type="submission" date="2019-03" db="UniProtKB">
        <authorList>
            <consortium name="Ensembl"/>
        </authorList>
    </citation>
    <scope>IDENTIFICATION</scope>
</reference>
<evidence type="ECO:0000256" key="5">
    <source>
        <dbReference type="ARBA" id="ARBA00023187"/>
    </source>
</evidence>
<evidence type="ECO:0000256" key="1">
    <source>
        <dbReference type="ARBA" id="ARBA00004123"/>
    </source>
</evidence>
<evidence type="ECO:0000256" key="2">
    <source>
        <dbReference type="ARBA" id="ARBA00008146"/>
    </source>
</evidence>
<sequence length="73" mass="8512">MVVENVKEMWTKVPKSGKAKKKYKPVNKDRYIYKMFLTWDSDIMVLQNHHCGQVGASSPPSEYPCSFYKDLPL</sequence>
<organism evidence="9">
    <name type="scientific">Ursus maritimus</name>
    <name type="common">Polar bear</name>
    <name type="synonym">Thalarctos maritimus</name>
    <dbReference type="NCBI Taxonomy" id="29073"/>
    <lineage>
        <taxon>Eukaryota</taxon>
        <taxon>Metazoa</taxon>
        <taxon>Chordata</taxon>
        <taxon>Craniata</taxon>
        <taxon>Vertebrata</taxon>
        <taxon>Euteleostomi</taxon>
        <taxon>Mammalia</taxon>
        <taxon>Eutheria</taxon>
        <taxon>Laurasiatheria</taxon>
        <taxon>Carnivora</taxon>
        <taxon>Caniformia</taxon>
        <taxon>Ursidae</taxon>
        <taxon>Ursus</taxon>
    </lineage>
</organism>
<evidence type="ECO:0000256" key="7">
    <source>
        <dbReference type="ARBA" id="ARBA00023274"/>
    </source>
</evidence>
<dbReference type="PANTHER" id="PTHR12777">
    <property type="entry name" value="SMALL NUCLEAR RIBONUCLEOPROTEIN SM D2"/>
    <property type="match status" value="1"/>
</dbReference>
<keyword evidence="6 8" id="KW-0539">Nucleus</keyword>
<evidence type="ECO:0000313" key="9">
    <source>
        <dbReference type="Ensembl" id="ENSUMAP00000030235"/>
    </source>
</evidence>